<comment type="caution">
    <text evidence="1">The sequence shown here is derived from an EMBL/GenBank/DDBJ whole genome shotgun (WGS) entry which is preliminary data.</text>
</comment>
<gene>
    <name evidence="1" type="ORF">GCM10009066_28170</name>
</gene>
<name>A0AAV3SC27_9EURY</name>
<dbReference type="PROSITE" id="PS51257">
    <property type="entry name" value="PROKAR_LIPOPROTEIN"/>
    <property type="match status" value="1"/>
</dbReference>
<dbReference type="PANTHER" id="PTHR37507:SF2">
    <property type="entry name" value="SPORULATION PROTEIN YDCC"/>
    <property type="match status" value="1"/>
</dbReference>
<dbReference type="EMBL" id="BAAABL010000092">
    <property type="protein sequence ID" value="GAA0313423.1"/>
    <property type="molecule type" value="Genomic_DNA"/>
</dbReference>
<organism evidence="1 2">
    <name type="scientific">Halarchaeum salinum</name>
    <dbReference type="NCBI Taxonomy" id="489912"/>
    <lineage>
        <taxon>Archaea</taxon>
        <taxon>Methanobacteriati</taxon>
        <taxon>Methanobacteriota</taxon>
        <taxon>Stenosarchaea group</taxon>
        <taxon>Halobacteria</taxon>
        <taxon>Halobacteriales</taxon>
        <taxon>Halobacteriaceae</taxon>
    </lineage>
</organism>
<evidence type="ECO:0000313" key="2">
    <source>
        <dbReference type="Proteomes" id="UP001500837"/>
    </source>
</evidence>
<evidence type="ECO:0008006" key="3">
    <source>
        <dbReference type="Google" id="ProtNLM"/>
    </source>
</evidence>
<dbReference type="RefSeq" id="WP_211312849.1">
    <property type="nucleotide sequence ID" value="NZ_BAAABL010000092.1"/>
</dbReference>
<accession>A0AAV3SC27</accession>
<keyword evidence="2" id="KW-1185">Reference proteome</keyword>
<dbReference type="PANTHER" id="PTHR37507">
    <property type="entry name" value="SPORULATION PROTEIN YDCC"/>
    <property type="match status" value="1"/>
</dbReference>
<dbReference type="AlphaFoldDB" id="A0AAV3SC27"/>
<reference evidence="1 2" key="1">
    <citation type="journal article" date="2019" name="Int. J. Syst. Evol. Microbiol.">
        <title>The Global Catalogue of Microorganisms (GCM) 10K type strain sequencing project: providing services to taxonomists for standard genome sequencing and annotation.</title>
        <authorList>
            <consortium name="The Broad Institute Genomics Platform"/>
            <consortium name="The Broad Institute Genome Sequencing Center for Infectious Disease"/>
            <person name="Wu L."/>
            <person name="Ma J."/>
        </authorList>
    </citation>
    <scope>NUCLEOTIDE SEQUENCE [LARGE SCALE GENOMIC DNA]</scope>
    <source>
        <strain evidence="1 2">JCM 16330</strain>
    </source>
</reference>
<dbReference type="Gene3D" id="2.50.20.10">
    <property type="entry name" value="Lipoprotein localisation LolA/LolB/LppX"/>
    <property type="match status" value="1"/>
</dbReference>
<proteinExistence type="predicted"/>
<dbReference type="InterPro" id="IPR052944">
    <property type="entry name" value="Sporulation_related"/>
</dbReference>
<sequence length="218" mass="22475">MPRRTKRCALTLGLVGALLLAGCSTLPTGGLSDADAIGEQVQHRYDAIEGYSATVTKTVETEHATSTVSAHVSADTDGATTVTYRSGPNAGSTVTYETATRASALATGPSDAATRGSTYGALAASLVRTNDVSITGTAVVEGHQTAVVSLTDGNTSDADDAARRVWIDTERRIPLRVETTWTTADGVNVTETVTYTNVTLRETGDSNGTMAANTVSAT</sequence>
<dbReference type="Proteomes" id="UP001500837">
    <property type="component" value="Unassembled WGS sequence"/>
</dbReference>
<protein>
    <recommendedName>
        <fullName evidence="3">Outer membrane lipoprotein-sorting protein</fullName>
    </recommendedName>
</protein>
<evidence type="ECO:0000313" key="1">
    <source>
        <dbReference type="EMBL" id="GAA0313423.1"/>
    </source>
</evidence>